<comment type="caution">
    <text evidence="2">The sequence shown here is derived from an EMBL/GenBank/DDBJ whole genome shotgun (WGS) entry which is preliminary data.</text>
</comment>
<proteinExistence type="predicted"/>
<name>A0A150IQ12_9EURY</name>
<dbReference type="PROSITE" id="PS50206">
    <property type="entry name" value="RHODANESE_3"/>
    <property type="match status" value="1"/>
</dbReference>
<accession>A0A150IQ12</accession>
<dbReference type="AlphaFoldDB" id="A0A150IQ12"/>
<dbReference type="InterPro" id="IPR036873">
    <property type="entry name" value="Rhodanese-like_dom_sf"/>
</dbReference>
<reference evidence="2 3" key="1">
    <citation type="journal article" date="2016" name="ISME J.">
        <title>Chasing the elusive Euryarchaeota class WSA2: genomes reveal a uniquely fastidious methyl-reducing methanogen.</title>
        <authorList>
            <person name="Nobu M.K."/>
            <person name="Narihiro T."/>
            <person name="Kuroda K."/>
            <person name="Mei R."/>
            <person name="Liu W.T."/>
        </authorList>
    </citation>
    <scope>NUCLEOTIDE SEQUENCE [LARGE SCALE GENOMIC DNA]</scope>
    <source>
        <strain evidence="2">B15fssc0709_Meth_Bin003</strain>
    </source>
</reference>
<dbReference type="InterPro" id="IPR001307">
    <property type="entry name" value="Thiosulphate_STrfase_CS"/>
</dbReference>
<evidence type="ECO:0000259" key="1">
    <source>
        <dbReference type="PROSITE" id="PS50206"/>
    </source>
</evidence>
<dbReference type="PROSITE" id="PS00380">
    <property type="entry name" value="RHODANESE_1"/>
    <property type="match status" value="1"/>
</dbReference>
<dbReference type="Proteomes" id="UP000091929">
    <property type="component" value="Unassembled WGS sequence"/>
</dbReference>
<dbReference type="Gene3D" id="3.40.250.10">
    <property type="entry name" value="Rhodanese-like domain"/>
    <property type="match status" value="1"/>
</dbReference>
<dbReference type="SUPFAM" id="SSF52821">
    <property type="entry name" value="Rhodanese/Cell cycle control phosphatase"/>
    <property type="match status" value="1"/>
</dbReference>
<dbReference type="PANTHER" id="PTHR43031:SF1">
    <property type="entry name" value="PYRIDINE NUCLEOTIDE-DISULPHIDE OXIDOREDUCTASE"/>
    <property type="match status" value="1"/>
</dbReference>
<dbReference type="GO" id="GO:0004792">
    <property type="term" value="F:thiosulfate-cyanide sulfurtransferase activity"/>
    <property type="evidence" value="ECO:0007669"/>
    <property type="project" value="InterPro"/>
</dbReference>
<dbReference type="PANTHER" id="PTHR43031">
    <property type="entry name" value="FAD-DEPENDENT OXIDOREDUCTASE"/>
    <property type="match status" value="1"/>
</dbReference>
<dbReference type="Pfam" id="PF00581">
    <property type="entry name" value="Rhodanese"/>
    <property type="match status" value="1"/>
</dbReference>
<evidence type="ECO:0000313" key="3">
    <source>
        <dbReference type="Proteomes" id="UP000091929"/>
    </source>
</evidence>
<feature type="domain" description="Rhodanese" evidence="1">
    <location>
        <begin position="173"/>
        <end position="248"/>
    </location>
</feature>
<evidence type="ECO:0000313" key="2">
    <source>
        <dbReference type="EMBL" id="KYC46905.1"/>
    </source>
</evidence>
<dbReference type="EMBL" id="LNGF01000040">
    <property type="protein sequence ID" value="KYC46905.1"/>
    <property type="molecule type" value="Genomic_DNA"/>
</dbReference>
<organism evidence="2 3">
    <name type="scientific">Candidatus Methanofastidiosum methylothiophilum</name>
    <dbReference type="NCBI Taxonomy" id="1705564"/>
    <lineage>
        <taxon>Archaea</taxon>
        <taxon>Methanobacteriati</taxon>
        <taxon>Methanobacteriota</taxon>
        <taxon>Stenosarchaea group</taxon>
        <taxon>Candidatus Methanofastidiosia</taxon>
        <taxon>Candidatus Methanofastidiosales</taxon>
        <taxon>Candidatus Methanofastidiosaceae</taxon>
        <taxon>Candidatus Methanofastidiosum</taxon>
    </lineage>
</organism>
<protein>
    <submittedName>
        <fullName evidence="2">Molybdopterin biosynthesis-like protein MoeZ</fullName>
    </submittedName>
</protein>
<dbReference type="InterPro" id="IPR001763">
    <property type="entry name" value="Rhodanese-like_dom"/>
</dbReference>
<dbReference type="InterPro" id="IPR050229">
    <property type="entry name" value="GlpE_sulfurtransferase"/>
</dbReference>
<gene>
    <name evidence="2" type="ORF">APG11_01583</name>
</gene>
<sequence>MINLKKLIGLFILLIMLSSSFGLISGQKNVALVANYIDYNLNSNIISILQSRGMNISYFSRTDTGYNSYPYVIILGGPDAPDHTGFLASQILLSNEINNLRRIPGYQIFYEKRDQWVNRQKVFVIAGSDRENTRFAVQSNLVTLIDRIVEDTGSPAVPYYIVNSSQLKQWISSGEQLFIIDVRSPDEYRSGHIPGAVNITGIELGSVLSSIPRDRKIIVYCSTSQAAITNAQFLANRGFTNVYALTDPYSVYIRS</sequence>
<dbReference type="SMART" id="SM00450">
    <property type="entry name" value="RHOD"/>
    <property type="match status" value="1"/>
</dbReference>
<dbReference type="CDD" id="cd00158">
    <property type="entry name" value="RHOD"/>
    <property type="match status" value="1"/>
</dbReference>